<dbReference type="PATRIC" id="fig|1618989.3.peg.542"/>
<comment type="subunit">
    <text evidence="7">Part of the 30S ribosomal subunit. Interacts with proteins S7 and S18. Binds to IF-3.</text>
</comment>
<evidence type="ECO:0000256" key="2">
    <source>
        <dbReference type="ARBA" id="ARBA00022730"/>
    </source>
</evidence>
<sequence>MNEELVTTQGADVVASTEEKSDAKATKKTAKKKAVRQIPQGRAYVHASFNNTIVSLTDANGNVIAWASAGNCGFRGPKKATPYAASVIVKKLADKVEPFGLKDLLVFVTGIGNGRDAAVRALNGHGFNVLSIKDTTPVPHNGCRPRRARRV</sequence>
<evidence type="ECO:0000256" key="6">
    <source>
        <dbReference type="ARBA" id="ARBA00035160"/>
    </source>
</evidence>
<dbReference type="Pfam" id="PF00411">
    <property type="entry name" value="Ribosomal_S11"/>
    <property type="match status" value="1"/>
</dbReference>
<dbReference type="InterPro" id="IPR036967">
    <property type="entry name" value="Ribosomal_uS11_sf"/>
</dbReference>
<comment type="caution">
    <text evidence="10">The sequence shown here is derived from an EMBL/GenBank/DDBJ whole genome shotgun (WGS) entry which is preliminary data.</text>
</comment>
<comment type="function">
    <text evidence="7">Located on the platform of the 30S subunit, it bridges several disparate RNA helices of the 16S rRNA. Forms part of the Shine-Dalgarno cleft in the 70S ribosome.</text>
</comment>
<reference evidence="10 11" key="1">
    <citation type="journal article" date="2015" name="Nature">
        <title>rRNA introns, odd ribosomes, and small enigmatic genomes across a large radiation of phyla.</title>
        <authorList>
            <person name="Brown C.T."/>
            <person name="Hug L.A."/>
            <person name="Thomas B.C."/>
            <person name="Sharon I."/>
            <person name="Castelle C.J."/>
            <person name="Singh A."/>
            <person name="Wilkins M.J."/>
            <person name="Williams K.H."/>
            <person name="Banfield J.F."/>
        </authorList>
    </citation>
    <scope>NUCLEOTIDE SEQUENCE [LARGE SCALE GENOMIC DNA]</scope>
</reference>
<dbReference type="EMBL" id="LCRD01000036">
    <property type="protein sequence ID" value="KKW29661.1"/>
    <property type="molecule type" value="Genomic_DNA"/>
</dbReference>
<dbReference type="PIRSF" id="PIRSF002131">
    <property type="entry name" value="Ribosomal_S11"/>
    <property type="match status" value="1"/>
</dbReference>
<dbReference type="InterPro" id="IPR019981">
    <property type="entry name" value="Ribosomal_uS11_bac-type"/>
</dbReference>
<name>A0A0G1XFF5_9BACT</name>
<keyword evidence="5 7" id="KW-0687">Ribonucleoprotein</keyword>
<evidence type="ECO:0000256" key="4">
    <source>
        <dbReference type="ARBA" id="ARBA00022980"/>
    </source>
</evidence>
<evidence type="ECO:0000313" key="11">
    <source>
        <dbReference type="Proteomes" id="UP000034846"/>
    </source>
</evidence>
<proteinExistence type="inferred from homology"/>
<evidence type="ECO:0000256" key="5">
    <source>
        <dbReference type="ARBA" id="ARBA00023274"/>
    </source>
</evidence>
<dbReference type="HAMAP" id="MF_01310">
    <property type="entry name" value="Ribosomal_uS11"/>
    <property type="match status" value="1"/>
</dbReference>
<organism evidence="10 11">
    <name type="scientific">Candidatus Uhrbacteria bacterium GW2011_GWD2_52_7</name>
    <dbReference type="NCBI Taxonomy" id="1618989"/>
    <lineage>
        <taxon>Bacteria</taxon>
        <taxon>Candidatus Uhriibacteriota</taxon>
    </lineage>
</organism>
<evidence type="ECO:0000256" key="8">
    <source>
        <dbReference type="RuleBase" id="RU003629"/>
    </source>
</evidence>
<dbReference type="NCBIfam" id="NF003698">
    <property type="entry name" value="PRK05309.1"/>
    <property type="match status" value="1"/>
</dbReference>
<evidence type="ECO:0000313" key="10">
    <source>
        <dbReference type="EMBL" id="KKW29661.1"/>
    </source>
</evidence>
<dbReference type="Gene3D" id="3.30.420.80">
    <property type="entry name" value="Ribosomal protein S11"/>
    <property type="match status" value="1"/>
</dbReference>
<dbReference type="GO" id="GO:0003735">
    <property type="term" value="F:structural constituent of ribosome"/>
    <property type="evidence" value="ECO:0007669"/>
    <property type="project" value="InterPro"/>
</dbReference>
<keyword evidence="4 7" id="KW-0689">Ribosomal protein</keyword>
<accession>A0A0G1XFF5</accession>
<dbReference type="InterPro" id="IPR018102">
    <property type="entry name" value="Ribosomal_uS11_CS"/>
</dbReference>
<dbReference type="GO" id="GO:0006412">
    <property type="term" value="P:translation"/>
    <property type="evidence" value="ECO:0007669"/>
    <property type="project" value="UniProtKB-UniRule"/>
</dbReference>
<dbReference type="GO" id="GO:1990904">
    <property type="term" value="C:ribonucleoprotein complex"/>
    <property type="evidence" value="ECO:0007669"/>
    <property type="project" value="UniProtKB-KW"/>
</dbReference>
<comment type="similarity">
    <text evidence="1 7 8">Belongs to the universal ribosomal protein uS11 family.</text>
</comment>
<evidence type="ECO:0000256" key="1">
    <source>
        <dbReference type="ARBA" id="ARBA00006194"/>
    </source>
</evidence>
<dbReference type="PROSITE" id="PS00054">
    <property type="entry name" value="RIBOSOMAL_S11"/>
    <property type="match status" value="1"/>
</dbReference>
<dbReference type="FunFam" id="3.30.420.80:FF:000010">
    <property type="entry name" value="30S ribosomal protein S11"/>
    <property type="match status" value="1"/>
</dbReference>
<dbReference type="AlphaFoldDB" id="A0A0G1XFF5"/>
<dbReference type="GO" id="GO:0019843">
    <property type="term" value="F:rRNA binding"/>
    <property type="evidence" value="ECO:0007669"/>
    <property type="project" value="UniProtKB-UniRule"/>
</dbReference>
<evidence type="ECO:0000256" key="7">
    <source>
        <dbReference type="HAMAP-Rule" id="MF_01310"/>
    </source>
</evidence>
<protein>
    <recommendedName>
        <fullName evidence="6 7">Small ribosomal subunit protein uS11</fullName>
    </recommendedName>
</protein>
<gene>
    <name evidence="7" type="primary">rpsK</name>
    <name evidence="10" type="ORF">UY72_C0036G0003</name>
</gene>
<dbReference type="GO" id="GO:0005840">
    <property type="term" value="C:ribosome"/>
    <property type="evidence" value="ECO:0007669"/>
    <property type="project" value="UniProtKB-KW"/>
</dbReference>
<keyword evidence="2 7" id="KW-0699">rRNA-binding</keyword>
<feature type="compositionally biased region" description="Polar residues" evidence="9">
    <location>
        <begin position="1"/>
        <end position="10"/>
    </location>
</feature>
<dbReference type="NCBIfam" id="TIGR03632">
    <property type="entry name" value="uS11_bact"/>
    <property type="match status" value="1"/>
</dbReference>
<keyword evidence="3 7" id="KW-0694">RNA-binding</keyword>
<feature type="region of interest" description="Disordered" evidence="9">
    <location>
        <begin position="1"/>
        <end position="29"/>
    </location>
</feature>
<dbReference type="Proteomes" id="UP000034846">
    <property type="component" value="Unassembled WGS sequence"/>
</dbReference>
<evidence type="ECO:0000256" key="3">
    <source>
        <dbReference type="ARBA" id="ARBA00022884"/>
    </source>
</evidence>
<dbReference type="InterPro" id="IPR001971">
    <property type="entry name" value="Ribosomal_uS11"/>
</dbReference>
<dbReference type="PANTHER" id="PTHR11759">
    <property type="entry name" value="40S RIBOSOMAL PROTEIN S14/30S RIBOSOMAL PROTEIN S11"/>
    <property type="match status" value="1"/>
</dbReference>
<evidence type="ECO:0000256" key="9">
    <source>
        <dbReference type="SAM" id="MobiDB-lite"/>
    </source>
</evidence>
<dbReference type="SUPFAM" id="SSF53137">
    <property type="entry name" value="Translational machinery components"/>
    <property type="match status" value="1"/>
</dbReference>